<dbReference type="PANTHER" id="PTHR11783">
    <property type="entry name" value="SULFOTRANSFERASE SULT"/>
    <property type="match status" value="1"/>
</dbReference>
<feature type="domain" description="Sulfotransferase" evidence="4">
    <location>
        <begin position="8"/>
        <end position="111"/>
    </location>
</feature>
<gene>
    <name evidence="5" type="ORF">FEM48_Zijuj03G0013700</name>
</gene>
<dbReference type="AlphaFoldDB" id="A0A978VMC0"/>
<dbReference type="Pfam" id="PF00685">
    <property type="entry name" value="Sulfotransfer_1"/>
    <property type="match status" value="2"/>
</dbReference>
<evidence type="ECO:0000313" key="5">
    <source>
        <dbReference type="EMBL" id="KAH7536695.1"/>
    </source>
</evidence>
<protein>
    <recommendedName>
        <fullName evidence="3">Sulfotransferase</fullName>
        <ecNumber evidence="3">2.8.2.-</ecNumber>
    </recommendedName>
</protein>
<comment type="caution">
    <text evidence="5">The sequence shown here is derived from an EMBL/GenBank/DDBJ whole genome shotgun (WGS) entry which is preliminary data.</text>
</comment>
<proteinExistence type="inferred from homology"/>
<sequence length="471" mass="54573">MLGYHKVSKENTKKVLFLKYEKLKKDTLNQVKKLADFIGFPFSREEESQGIVEEILKLCSFGNLKELDVNKHGKFMPYFENKSYFRKGEIGDWINHLSDSMVEKLNKRDEPKKKQTIKQCPFSISILVSKLFNMVNENSTISSTSSLKEEEEIKKKVEELLQTLPTEIKSDGTPLYLYKGCWVPFYAIRGLLASNFHFQAKDNDIVLALPKSGTTWLKAIIFSIVSRHRFTFENTPVLNTHPHKLMYFLEFDHYQNGNLPKDLDHLPQPRMFSSHCHYDSLPQSIKHSECKIVYVSRNPMDNSISLWHFLRSHRQDEQAQMDESLEKYCNGAHGFGPFWDSILGYWKVSLEKPEKVLFMKYEDMKEDIVSQCKILAKFLGFPFTAEEEEQGVAEEIVRLCSFENLKNLEVNENAQGLFGAGPSARAYFRKGVVEDYVNHLSPSMIEKMEKLMEEKFEGSGLVFKCAPKAQN</sequence>
<evidence type="ECO:0000256" key="3">
    <source>
        <dbReference type="RuleBase" id="RU361155"/>
    </source>
</evidence>
<evidence type="ECO:0000259" key="4">
    <source>
        <dbReference type="Pfam" id="PF00685"/>
    </source>
</evidence>
<dbReference type="EMBL" id="JAEACU010000003">
    <property type="protein sequence ID" value="KAH7536695.1"/>
    <property type="molecule type" value="Genomic_DNA"/>
</dbReference>
<feature type="domain" description="Sulfotransferase" evidence="4">
    <location>
        <begin position="205"/>
        <end position="460"/>
    </location>
</feature>
<accession>A0A978VMC0</accession>
<evidence type="ECO:0000256" key="2">
    <source>
        <dbReference type="ARBA" id="ARBA00022679"/>
    </source>
</evidence>
<dbReference type="EC" id="2.8.2.-" evidence="3"/>
<organism evidence="5 6">
    <name type="scientific">Ziziphus jujuba var. spinosa</name>
    <dbReference type="NCBI Taxonomy" id="714518"/>
    <lineage>
        <taxon>Eukaryota</taxon>
        <taxon>Viridiplantae</taxon>
        <taxon>Streptophyta</taxon>
        <taxon>Embryophyta</taxon>
        <taxon>Tracheophyta</taxon>
        <taxon>Spermatophyta</taxon>
        <taxon>Magnoliopsida</taxon>
        <taxon>eudicotyledons</taxon>
        <taxon>Gunneridae</taxon>
        <taxon>Pentapetalae</taxon>
        <taxon>rosids</taxon>
        <taxon>fabids</taxon>
        <taxon>Rosales</taxon>
        <taxon>Rhamnaceae</taxon>
        <taxon>Paliureae</taxon>
        <taxon>Ziziphus</taxon>
    </lineage>
</organism>
<evidence type="ECO:0000313" key="6">
    <source>
        <dbReference type="Proteomes" id="UP000813462"/>
    </source>
</evidence>
<keyword evidence="2 3" id="KW-0808">Transferase</keyword>
<comment type="similarity">
    <text evidence="1 3">Belongs to the sulfotransferase 1 family.</text>
</comment>
<name>A0A978VMC0_ZIZJJ</name>
<dbReference type="Proteomes" id="UP000813462">
    <property type="component" value="Unassembled WGS sequence"/>
</dbReference>
<reference evidence="5" key="1">
    <citation type="journal article" date="2021" name="Front. Plant Sci.">
        <title>Chromosome-Scale Genome Assembly for Chinese Sour Jujube and Insights Into Its Genome Evolution and Domestication Signature.</title>
        <authorList>
            <person name="Shen L.-Y."/>
            <person name="Luo H."/>
            <person name="Wang X.-L."/>
            <person name="Wang X.-M."/>
            <person name="Qiu X.-J."/>
            <person name="Liu H."/>
            <person name="Zhou S.-S."/>
            <person name="Jia K.-H."/>
            <person name="Nie S."/>
            <person name="Bao Y.-T."/>
            <person name="Zhang R.-G."/>
            <person name="Yun Q.-Z."/>
            <person name="Chai Y.-H."/>
            <person name="Lu J.-Y."/>
            <person name="Li Y."/>
            <person name="Zhao S.-W."/>
            <person name="Mao J.-F."/>
            <person name="Jia S.-G."/>
            <person name="Mao Y.-M."/>
        </authorList>
    </citation>
    <scope>NUCLEOTIDE SEQUENCE</scope>
    <source>
        <strain evidence="5">AT0</strain>
        <tissue evidence="5">Leaf</tissue>
    </source>
</reference>
<dbReference type="InterPro" id="IPR027417">
    <property type="entry name" value="P-loop_NTPase"/>
</dbReference>
<dbReference type="Gene3D" id="3.40.50.300">
    <property type="entry name" value="P-loop containing nucleotide triphosphate hydrolases"/>
    <property type="match status" value="2"/>
</dbReference>
<dbReference type="SUPFAM" id="SSF52540">
    <property type="entry name" value="P-loop containing nucleoside triphosphate hydrolases"/>
    <property type="match status" value="2"/>
</dbReference>
<dbReference type="GO" id="GO:0008146">
    <property type="term" value="F:sulfotransferase activity"/>
    <property type="evidence" value="ECO:0007669"/>
    <property type="project" value="InterPro"/>
</dbReference>
<evidence type="ECO:0000256" key="1">
    <source>
        <dbReference type="ARBA" id="ARBA00005771"/>
    </source>
</evidence>
<dbReference type="InterPro" id="IPR000863">
    <property type="entry name" value="Sulfotransferase_dom"/>
</dbReference>